<evidence type="ECO:0000313" key="2">
    <source>
        <dbReference type="Proteomes" id="UP000435910"/>
    </source>
</evidence>
<sequence length="37" mass="4076">MPSLAEAAADVKRLMDNNPKPMSVAEIEAVYLKLLDM</sequence>
<name>A0A8B5YFZ9_BACLI</name>
<dbReference type="AlphaFoldDB" id="A0A8B5YFZ9"/>
<protein>
    <submittedName>
        <fullName evidence="1">Uncharacterized protein</fullName>
    </submittedName>
</protein>
<accession>A0A8B5YFZ9</accession>
<reference evidence="1 2" key="1">
    <citation type="submission" date="2019-06" db="EMBL/GenBank/DDBJ databases">
        <title>Genome sequence analysis of &gt;100 Bacillus licheniformis strains suggests intrinsic resistance to this species.</title>
        <authorList>
            <person name="Wels M."/>
            <person name="Siezen R.J."/>
            <person name="Johansen E."/>
            <person name="Stuer-Lauridsen B."/>
            <person name="Bjerre K."/>
            <person name="Nielsen B.K.K."/>
        </authorList>
    </citation>
    <scope>NUCLEOTIDE SEQUENCE [LARGE SCALE GENOMIC DNA]</scope>
    <source>
        <strain evidence="1 2">BAC-16736</strain>
    </source>
</reference>
<organism evidence="1 2">
    <name type="scientific">Bacillus licheniformis</name>
    <dbReference type="NCBI Taxonomy" id="1402"/>
    <lineage>
        <taxon>Bacteria</taxon>
        <taxon>Bacillati</taxon>
        <taxon>Bacillota</taxon>
        <taxon>Bacilli</taxon>
        <taxon>Bacillales</taxon>
        <taxon>Bacillaceae</taxon>
        <taxon>Bacillus</taxon>
    </lineage>
</organism>
<comment type="caution">
    <text evidence="1">The sequence shown here is derived from an EMBL/GenBank/DDBJ whole genome shotgun (WGS) entry which is preliminary data.</text>
</comment>
<dbReference type="EMBL" id="NILC01000010">
    <property type="protein sequence ID" value="TWL31748.1"/>
    <property type="molecule type" value="Genomic_DNA"/>
</dbReference>
<gene>
    <name evidence="1" type="ORF">CHCC16736_0916</name>
</gene>
<proteinExistence type="predicted"/>
<dbReference type="Proteomes" id="UP000435910">
    <property type="component" value="Unassembled WGS sequence"/>
</dbReference>
<evidence type="ECO:0000313" key="1">
    <source>
        <dbReference type="EMBL" id="TWL31748.1"/>
    </source>
</evidence>